<evidence type="ECO:0000313" key="3">
    <source>
        <dbReference type="Proteomes" id="UP000799772"/>
    </source>
</evidence>
<feature type="compositionally biased region" description="Low complexity" evidence="1">
    <location>
        <begin position="20"/>
        <end position="46"/>
    </location>
</feature>
<feature type="compositionally biased region" description="Pro residues" evidence="1">
    <location>
        <begin position="143"/>
        <end position="153"/>
    </location>
</feature>
<comment type="caution">
    <text evidence="2">The sequence shown here is derived from an EMBL/GenBank/DDBJ whole genome shotgun (WGS) entry which is preliminary data.</text>
</comment>
<keyword evidence="3" id="KW-1185">Reference proteome</keyword>
<name>A0A9P4IK23_9PEZI</name>
<proteinExistence type="predicted"/>
<feature type="compositionally biased region" description="Pro residues" evidence="1">
    <location>
        <begin position="47"/>
        <end position="63"/>
    </location>
</feature>
<evidence type="ECO:0000313" key="2">
    <source>
        <dbReference type="EMBL" id="KAF2101418.1"/>
    </source>
</evidence>
<protein>
    <submittedName>
        <fullName evidence="2">Uncharacterized protein</fullName>
    </submittedName>
</protein>
<dbReference type="AlphaFoldDB" id="A0A9P4IK23"/>
<feature type="region of interest" description="Disordered" evidence="1">
    <location>
        <begin position="1"/>
        <end position="218"/>
    </location>
</feature>
<feature type="compositionally biased region" description="Low complexity" evidence="1">
    <location>
        <begin position="168"/>
        <end position="195"/>
    </location>
</feature>
<reference evidence="2" key="1">
    <citation type="journal article" date="2020" name="Stud. Mycol.">
        <title>101 Dothideomycetes genomes: a test case for predicting lifestyles and emergence of pathogens.</title>
        <authorList>
            <person name="Haridas S."/>
            <person name="Albert R."/>
            <person name="Binder M."/>
            <person name="Bloem J."/>
            <person name="Labutti K."/>
            <person name="Salamov A."/>
            <person name="Andreopoulos B."/>
            <person name="Baker S."/>
            <person name="Barry K."/>
            <person name="Bills G."/>
            <person name="Bluhm B."/>
            <person name="Cannon C."/>
            <person name="Castanera R."/>
            <person name="Culley D."/>
            <person name="Daum C."/>
            <person name="Ezra D."/>
            <person name="Gonzalez J."/>
            <person name="Henrissat B."/>
            <person name="Kuo A."/>
            <person name="Liang C."/>
            <person name="Lipzen A."/>
            <person name="Lutzoni F."/>
            <person name="Magnuson J."/>
            <person name="Mondo S."/>
            <person name="Nolan M."/>
            <person name="Ohm R."/>
            <person name="Pangilinan J."/>
            <person name="Park H.-J."/>
            <person name="Ramirez L."/>
            <person name="Alfaro M."/>
            <person name="Sun H."/>
            <person name="Tritt A."/>
            <person name="Yoshinaga Y."/>
            <person name="Zwiers L.-H."/>
            <person name="Turgeon B."/>
            <person name="Goodwin S."/>
            <person name="Spatafora J."/>
            <person name="Crous P."/>
            <person name="Grigoriev I."/>
        </authorList>
    </citation>
    <scope>NUCLEOTIDE SEQUENCE</scope>
    <source>
        <strain evidence="2">CBS 133067</strain>
    </source>
</reference>
<dbReference type="Proteomes" id="UP000799772">
    <property type="component" value="Unassembled WGS sequence"/>
</dbReference>
<dbReference type="EMBL" id="ML978123">
    <property type="protein sequence ID" value="KAF2101418.1"/>
    <property type="molecule type" value="Genomic_DNA"/>
</dbReference>
<feature type="compositionally biased region" description="Low complexity" evidence="1">
    <location>
        <begin position="64"/>
        <end position="88"/>
    </location>
</feature>
<dbReference type="OrthoDB" id="661148at2759"/>
<sequence length="524" mass="59215">MSGPYPSQPYDPSAWNSGWNNQPNNYQPNYGPPGNQYGQQYSNNAYPPQPASYASPPPPPSYGPPAQNYGQQYPQSQQTPYPQQNSQNVLFPPDPGYRPHSQYPAPPPQQPSDPYRAPSPNPYPQPSPAPYRAPSPYQQNNNLPPPPPGPPGYSNPAARVPYSHSHHNSFSSGNVPFPVPVPSSSSSGQDWQQQSQDDRSLFSHSHHSHNHSYGRPPPLEPEEVAMYFSRNNCIPIIPEWQPLPPPVRVFYLSMTSSGTEVGNWLADMNGLEFHSIPWRERKQLSKKERKKCGSMLFGMKMSSHGGHFRDAKYHWKLYDAIKDSDCDRPLWCFKRKVELNGGKKNVELEGPGGREVSFKFEHGDPSERGGYDKMEFTAPDGTIYEWRTDRPISMLYGWRADFVRYALFRVHRNGALQLVADDALWDGHKDEPGEAITIRERGLDDAMVLATVQVMKDMQWEDVLRVERNKNKVEFIHAEAQARDTKLGKLSFWRKEDFEDPELQENVANLTEQLTTAALGGGGA</sequence>
<organism evidence="2 3">
    <name type="scientific">Rhizodiscina lignyota</name>
    <dbReference type="NCBI Taxonomy" id="1504668"/>
    <lineage>
        <taxon>Eukaryota</taxon>
        <taxon>Fungi</taxon>
        <taxon>Dikarya</taxon>
        <taxon>Ascomycota</taxon>
        <taxon>Pezizomycotina</taxon>
        <taxon>Dothideomycetes</taxon>
        <taxon>Pleosporomycetidae</taxon>
        <taxon>Aulographales</taxon>
        <taxon>Rhizodiscinaceae</taxon>
        <taxon>Rhizodiscina</taxon>
    </lineage>
</organism>
<accession>A0A9P4IK23</accession>
<gene>
    <name evidence="2" type="ORF">NA57DRAFT_72861</name>
</gene>
<evidence type="ECO:0000256" key="1">
    <source>
        <dbReference type="SAM" id="MobiDB-lite"/>
    </source>
</evidence>
<feature type="compositionally biased region" description="Pro residues" evidence="1">
    <location>
        <begin position="104"/>
        <end position="133"/>
    </location>
</feature>